<sequence>MPPINILIKPASSKCNMRCKYCFYYAIASQRCVADMGVMKDETLRELIRSGIEYADHVVSFAFQGGEPTLAGLEFFERVIRYQEQYLKESGKKDLHIHNAIQTNGFLIDEKWAAFFHRHHFLVGLSLDGPANVHDRNRVDTRGEGTFARVMQTVELFNCFEVEYNVLSVVTGQNAMSIRRMYRFFSKQNFRYLQFIPCLEPLEEERGTESYHLSVQEYGDFLINIFDLWYADFQQGNYISIRHIDNWVHLMMGEKPEACNMNGCCSIQFVVEGDGGIYPCDFYVYDEWKLGNVGEQTFQEIVDSPKAQKFITESLPVPEECRTCRYGSLCRNGCRRDRMPTEVPGIQKNYYCKAIYRFFSEREKQLRDVLQIVRNRRMRG</sequence>
<dbReference type="SFLD" id="SFLDG01067">
    <property type="entry name" value="SPASM/twitch_domain_containing"/>
    <property type="match status" value="1"/>
</dbReference>
<dbReference type="InterPro" id="IPR034485">
    <property type="entry name" value="Anaerobic_Cys-type_sulfatase-m"/>
</dbReference>
<dbReference type="SFLD" id="SFLDG01072">
    <property type="entry name" value="dehydrogenase_like"/>
    <property type="match status" value="1"/>
</dbReference>
<keyword evidence="2" id="KW-0004">4Fe-4S</keyword>
<evidence type="ECO:0000256" key="6">
    <source>
        <dbReference type="ARBA" id="ARBA00023014"/>
    </source>
</evidence>
<keyword evidence="5" id="KW-0408">Iron</keyword>
<dbReference type="SUPFAM" id="SSF102114">
    <property type="entry name" value="Radical SAM enzymes"/>
    <property type="match status" value="1"/>
</dbReference>
<dbReference type="PROSITE" id="PS51918">
    <property type="entry name" value="RADICAL_SAM"/>
    <property type="match status" value="1"/>
</dbReference>
<dbReference type="InterPro" id="IPR058240">
    <property type="entry name" value="rSAM_sf"/>
</dbReference>
<dbReference type="PANTHER" id="PTHR43273">
    <property type="entry name" value="ANAEROBIC SULFATASE-MATURATING ENZYME HOMOLOG ASLB-RELATED"/>
    <property type="match status" value="1"/>
</dbReference>
<dbReference type="Gene3D" id="3.20.20.70">
    <property type="entry name" value="Aldolase class I"/>
    <property type="match status" value="1"/>
</dbReference>
<dbReference type="SFLD" id="SFLDG01386">
    <property type="entry name" value="main_SPASM_domain-containing"/>
    <property type="match status" value="1"/>
</dbReference>
<dbReference type="Proteomes" id="UP001060164">
    <property type="component" value="Chromosome"/>
</dbReference>
<dbReference type="NCBIfam" id="TIGR04085">
    <property type="entry name" value="rSAM_more_4Fe4S"/>
    <property type="match status" value="1"/>
</dbReference>
<dbReference type="Pfam" id="PF13186">
    <property type="entry name" value="SPASM"/>
    <property type="match status" value="1"/>
</dbReference>
<dbReference type="InterPro" id="IPR023867">
    <property type="entry name" value="Sulphatase_maturase_rSAM"/>
</dbReference>
<evidence type="ECO:0000256" key="3">
    <source>
        <dbReference type="ARBA" id="ARBA00022691"/>
    </source>
</evidence>
<evidence type="ECO:0000256" key="1">
    <source>
        <dbReference type="ARBA" id="ARBA00001966"/>
    </source>
</evidence>
<dbReference type="SFLD" id="SFLDS00029">
    <property type="entry name" value="Radical_SAM"/>
    <property type="match status" value="1"/>
</dbReference>
<dbReference type="InterPro" id="IPR007197">
    <property type="entry name" value="rSAM"/>
</dbReference>
<dbReference type="NCBIfam" id="TIGR03942">
    <property type="entry name" value="sulfatase_rSAM"/>
    <property type="match status" value="1"/>
</dbReference>
<dbReference type="Pfam" id="PF04055">
    <property type="entry name" value="Radical_SAM"/>
    <property type="match status" value="1"/>
</dbReference>
<comment type="cofactor">
    <cofactor evidence="1">
        <name>[4Fe-4S] cluster</name>
        <dbReference type="ChEBI" id="CHEBI:49883"/>
    </cofactor>
</comment>
<dbReference type="EMBL" id="CP102290">
    <property type="protein sequence ID" value="UWP60970.1"/>
    <property type="molecule type" value="Genomic_DNA"/>
</dbReference>
<dbReference type="InterPro" id="IPR023885">
    <property type="entry name" value="4Fe4S-binding_SPASM_dom"/>
</dbReference>
<keyword evidence="10" id="KW-1185">Reference proteome</keyword>
<keyword evidence="3" id="KW-0949">S-adenosyl-L-methionine</keyword>
<dbReference type="CDD" id="cd21120">
    <property type="entry name" value="SPASM_anSME"/>
    <property type="match status" value="1"/>
</dbReference>
<dbReference type="SFLD" id="SFLDG01384">
    <property type="entry name" value="thioether_bond_formation_requi"/>
    <property type="match status" value="1"/>
</dbReference>
<organism evidence="9 10">
    <name type="scientific">Ruminococcus gauvreauii</name>
    <dbReference type="NCBI Taxonomy" id="438033"/>
    <lineage>
        <taxon>Bacteria</taxon>
        <taxon>Bacillati</taxon>
        <taxon>Bacillota</taxon>
        <taxon>Clostridia</taxon>
        <taxon>Eubacteriales</taxon>
        <taxon>Oscillospiraceae</taxon>
        <taxon>Ruminococcus</taxon>
    </lineage>
</organism>
<reference evidence="9" key="1">
    <citation type="journal article" date="2022" name="Cell">
        <title>Design, construction, and in vivo augmentation of a complex gut microbiome.</title>
        <authorList>
            <person name="Cheng A.G."/>
            <person name="Ho P.Y."/>
            <person name="Aranda-Diaz A."/>
            <person name="Jain S."/>
            <person name="Yu F.B."/>
            <person name="Meng X."/>
            <person name="Wang M."/>
            <person name="Iakiviak M."/>
            <person name="Nagashima K."/>
            <person name="Zhao A."/>
            <person name="Murugkar P."/>
            <person name="Patil A."/>
            <person name="Atabakhsh K."/>
            <person name="Weakley A."/>
            <person name="Yan J."/>
            <person name="Brumbaugh A.R."/>
            <person name="Higginbottom S."/>
            <person name="Dimas A."/>
            <person name="Shiver A.L."/>
            <person name="Deutschbauer A."/>
            <person name="Neff N."/>
            <person name="Sonnenburg J.L."/>
            <person name="Huang K.C."/>
            <person name="Fischbach M.A."/>
        </authorList>
    </citation>
    <scope>NUCLEOTIDE SEQUENCE</scope>
    <source>
        <strain evidence="9">DSM 19829</strain>
    </source>
</reference>
<evidence type="ECO:0000256" key="2">
    <source>
        <dbReference type="ARBA" id="ARBA00022485"/>
    </source>
</evidence>
<dbReference type="CDD" id="cd01335">
    <property type="entry name" value="Radical_SAM"/>
    <property type="match status" value="1"/>
</dbReference>
<proteinExistence type="inferred from homology"/>
<name>A0ABY5VK41_9FIRM</name>
<evidence type="ECO:0000313" key="9">
    <source>
        <dbReference type="EMBL" id="UWP60970.1"/>
    </source>
</evidence>
<dbReference type="RefSeq" id="WP_028530055.1">
    <property type="nucleotide sequence ID" value="NZ_CABLBR010000041.1"/>
</dbReference>
<evidence type="ECO:0000259" key="8">
    <source>
        <dbReference type="PROSITE" id="PS51918"/>
    </source>
</evidence>
<dbReference type="SFLD" id="SFLDF00289">
    <property type="entry name" value="anaerobic_Cys-type_sulfatase-m"/>
    <property type="match status" value="1"/>
</dbReference>
<comment type="similarity">
    <text evidence="7">Belongs to the radical SAM superfamily. Anaerobic sulfatase-maturating enzyme family.</text>
</comment>
<evidence type="ECO:0000256" key="5">
    <source>
        <dbReference type="ARBA" id="ARBA00023004"/>
    </source>
</evidence>
<protein>
    <submittedName>
        <fullName evidence="9">Anaerobic sulfatase maturase</fullName>
    </submittedName>
</protein>
<dbReference type="InterPro" id="IPR013785">
    <property type="entry name" value="Aldolase_TIM"/>
</dbReference>
<keyword evidence="4" id="KW-0479">Metal-binding</keyword>
<accession>A0ABY5VK41</accession>
<evidence type="ECO:0000256" key="7">
    <source>
        <dbReference type="ARBA" id="ARBA00023601"/>
    </source>
</evidence>
<dbReference type="NCBIfam" id="NF010321">
    <property type="entry name" value="PRK13758.1"/>
    <property type="match status" value="1"/>
</dbReference>
<feature type="domain" description="Radical SAM core" evidence="8">
    <location>
        <begin position="1"/>
        <end position="242"/>
    </location>
</feature>
<evidence type="ECO:0000313" key="10">
    <source>
        <dbReference type="Proteomes" id="UP001060164"/>
    </source>
</evidence>
<gene>
    <name evidence="9" type="ORF">NQ502_08060</name>
</gene>
<dbReference type="PANTHER" id="PTHR43273:SF3">
    <property type="entry name" value="ANAEROBIC SULFATASE-MATURATING ENZYME HOMOLOG ASLB-RELATED"/>
    <property type="match status" value="1"/>
</dbReference>
<dbReference type="InterPro" id="IPR047207">
    <property type="entry name" value="SPASM_anSME"/>
</dbReference>
<evidence type="ECO:0000256" key="4">
    <source>
        <dbReference type="ARBA" id="ARBA00022723"/>
    </source>
</evidence>
<keyword evidence="6" id="KW-0411">Iron-sulfur</keyword>